<dbReference type="Proteomes" id="UP000424462">
    <property type="component" value="Chromosome"/>
</dbReference>
<sequence>MIRKIARPMLASVYVLDGADTLLNTDAHVEGTETLLKRVRSVLPRRYAKKLPRDPELVTRVVGGTKVGAGSLLALGKAPRFSAATLALLTAPTILARHAFWETQDKEEKQARRNGFITNIALLGGLAITSVDTAGKPGLKWRATKAAEVANKKVHAALPTKSETEKTTEQLTGTAQEWLDDASTKVGEYAHKAQDYYEDNKEDWLTTAQVGAAKVGEYAHLAQDYWKGNKDDWLTAAQDNAKTARSGAVKAATKAQERANTALARAEDASGRAKKRADKEAGKFQERADQAIARAQRKIGDLQG</sequence>
<dbReference type="GO" id="GO:0016020">
    <property type="term" value="C:membrane"/>
    <property type="evidence" value="ECO:0007669"/>
    <property type="project" value="UniProtKB-SubCell"/>
</dbReference>
<dbReference type="Pfam" id="PF07681">
    <property type="entry name" value="DoxX"/>
    <property type="match status" value="1"/>
</dbReference>
<comment type="subcellular location">
    <subcellularLocation>
        <location evidence="1">Membrane</location>
        <topology evidence="1">Multi-pass membrane protein</topology>
    </subcellularLocation>
</comment>
<accession>A0A6B8W8L2</accession>
<evidence type="ECO:0000256" key="3">
    <source>
        <dbReference type="ARBA" id="ARBA00022989"/>
    </source>
</evidence>
<proteinExistence type="predicted"/>
<dbReference type="EMBL" id="CP046455">
    <property type="protein sequence ID" value="QGU07246.1"/>
    <property type="molecule type" value="Genomic_DNA"/>
</dbReference>
<evidence type="ECO:0000256" key="5">
    <source>
        <dbReference type="SAM" id="MobiDB-lite"/>
    </source>
</evidence>
<feature type="region of interest" description="Disordered" evidence="5">
    <location>
        <begin position="258"/>
        <end position="289"/>
    </location>
</feature>
<organism evidence="6 7">
    <name type="scientific">Corynebacterium occultum</name>
    <dbReference type="NCBI Taxonomy" id="2675219"/>
    <lineage>
        <taxon>Bacteria</taxon>
        <taxon>Bacillati</taxon>
        <taxon>Actinomycetota</taxon>
        <taxon>Actinomycetes</taxon>
        <taxon>Mycobacteriales</taxon>
        <taxon>Corynebacteriaceae</taxon>
        <taxon>Corynebacterium</taxon>
    </lineage>
</organism>
<keyword evidence="3" id="KW-1133">Transmembrane helix</keyword>
<keyword evidence="4" id="KW-0472">Membrane</keyword>
<name>A0A6B8W8L2_9CORY</name>
<dbReference type="AlphaFoldDB" id="A0A6B8W8L2"/>
<evidence type="ECO:0000313" key="7">
    <source>
        <dbReference type="Proteomes" id="UP000424462"/>
    </source>
</evidence>
<evidence type="ECO:0000256" key="2">
    <source>
        <dbReference type="ARBA" id="ARBA00022692"/>
    </source>
</evidence>
<evidence type="ECO:0000256" key="1">
    <source>
        <dbReference type="ARBA" id="ARBA00004141"/>
    </source>
</evidence>
<gene>
    <name evidence="6" type="ORF">COCCU_06540</name>
</gene>
<evidence type="ECO:0000313" key="6">
    <source>
        <dbReference type="EMBL" id="QGU07246.1"/>
    </source>
</evidence>
<keyword evidence="7" id="KW-1185">Reference proteome</keyword>
<dbReference type="RefSeq" id="WP_156230759.1">
    <property type="nucleotide sequence ID" value="NZ_CP046455.1"/>
</dbReference>
<keyword evidence="2" id="KW-0812">Transmembrane</keyword>
<protein>
    <submittedName>
        <fullName evidence="6">DoxX</fullName>
    </submittedName>
</protein>
<dbReference type="KEGG" id="cok:COCCU_06540"/>
<evidence type="ECO:0000256" key="4">
    <source>
        <dbReference type="ARBA" id="ARBA00023136"/>
    </source>
</evidence>
<reference evidence="6 7" key="1">
    <citation type="submission" date="2019-11" db="EMBL/GenBank/DDBJ databases">
        <title>Complete genome sequence of Corynebacterium kalinowskii 1959, a novel Corynebacterium species isolated from soil of a small paddock in Vilsendorf, Germany.</title>
        <authorList>
            <person name="Schaffert L."/>
            <person name="Ruwe M."/>
            <person name="Milse J."/>
            <person name="Hanuschka K."/>
            <person name="Ortseifen V."/>
            <person name="Droste J."/>
            <person name="Brandt D."/>
            <person name="Schlueter L."/>
            <person name="Kutter Y."/>
            <person name="Vinke S."/>
            <person name="Viehoefer P."/>
            <person name="Jacob L."/>
            <person name="Luebke N.-C."/>
            <person name="Schulte-Berndt E."/>
            <person name="Hain C."/>
            <person name="Linder M."/>
            <person name="Schmidt P."/>
            <person name="Wollenschlaeger L."/>
            <person name="Luttermann T."/>
            <person name="Thieme E."/>
            <person name="Hassa J."/>
            <person name="Haak M."/>
            <person name="Wittchen M."/>
            <person name="Mentz A."/>
            <person name="Persicke M."/>
            <person name="Busche T."/>
            <person name="Ruckert C."/>
        </authorList>
    </citation>
    <scope>NUCLEOTIDE SEQUENCE [LARGE SCALE GENOMIC DNA]</scope>
    <source>
        <strain evidence="6 7">2039</strain>
    </source>
</reference>
<feature type="compositionally biased region" description="Basic and acidic residues" evidence="5">
    <location>
        <begin position="265"/>
        <end position="289"/>
    </location>
</feature>
<dbReference type="InterPro" id="IPR032808">
    <property type="entry name" value="DoxX"/>
</dbReference>